<name>A0ACB8SN64_9AGAM</name>
<organism evidence="1 2">
    <name type="scientific">Artomyces pyxidatus</name>
    <dbReference type="NCBI Taxonomy" id="48021"/>
    <lineage>
        <taxon>Eukaryota</taxon>
        <taxon>Fungi</taxon>
        <taxon>Dikarya</taxon>
        <taxon>Basidiomycota</taxon>
        <taxon>Agaricomycotina</taxon>
        <taxon>Agaricomycetes</taxon>
        <taxon>Russulales</taxon>
        <taxon>Auriscalpiaceae</taxon>
        <taxon>Artomyces</taxon>
    </lineage>
</organism>
<accession>A0ACB8SN64</accession>
<gene>
    <name evidence="1" type="ORF">BV25DRAFT_1338917</name>
</gene>
<keyword evidence="2" id="KW-1185">Reference proteome</keyword>
<protein>
    <submittedName>
        <fullName evidence="1">Uncharacterized protein</fullName>
    </submittedName>
</protein>
<evidence type="ECO:0000313" key="1">
    <source>
        <dbReference type="EMBL" id="KAI0057913.1"/>
    </source>
</evidence>
<comment type="caution">
    <text evidence="1">The sequence shown here is derived from an EMBL/GenBank/DDBJ whole genome shotgun (WGS) entry which is preliminary data.</text>
</comment>
<proteinExistence type="predicted"/>
<reference evidence="1" key="2">
    <citation type="journal article" date="2022" name="New Phytol.">
        <title>Evolutionary transition to the ectomycorrhizal habit in the genomes of a hyperdiverse lineage of mushroom-forming fungi.</title>
        <authorList>
            <person name="Looney B."/>
            <person name="Miyauchi S."/>
            <person name="Morin E."/>
            <person name="Drula E."/>
            <person name="Courty P.E."/>
            <person name="Kohler A."/>
            <person name="Kuo A."/>
            <person name="LaButti K."/>
            <person name="Pangilinan J."/>
            <person name="Lipzen A."/>
            <person name="Riley R."/>
            <person name="Andreopoulos W."/>
            <person name="He G."/>
            <person name="Johnson J."/>
            <person name="Nolan M."/>
            <person name="Tritt A."/>
            <person name="Barry K.W."/>
            <person name="Grigoriev I.V."/>
            <person name="Nagy L.G."/>
            <person name="Hibbett D."/>
            <person name="Henrissat B."/>
            <person name="Matheny P.B."/>
            <person name="Labbe J."/>
            <person name="Martin F.M."/>
        </authorList>
    </citation>
    <scope>NUCLEOTIDE SEQUENCE</scope>
    <source>
        <strain evidence="1">HHB10654</strain>
    </source>
</reference>
<reference evidence="1" key="1">
    <citation type="submission" date="2021-03" db="EMBL/GenBank/DDBJ databases">
        <authorList>
            <consortium name="DOE Joint Genome Institute"/>
            <person name="Ahrendt S."/>
            <person name="Looney B.P."/>
            <person name="Miyauchi S."/>
            <person name="Morin E."/>
            <person name="Drula E."/>
            <person name="Courty P.E."/>
            <person name="Chicoki N."/>
            <person name="Fauchery L."/>
            <person name="Kohler A."/>
            <person name="Kuo A."/>
            <person name="Labutti K."/>
            <person name="Pangilinan J."/>
            <person name="Lipzen A."/>
            <person name="Riley R."/>
            <person name="Andreopoulos W."/>
            <person name="He G."/>
            <person name="Johnson J."/>
            <person name="Barry K.W."/>
            <person name="Grigoriev I.V."/>
            <person name="Nagy L."/>
            <person name="Hibbett D."/>
            <person name="Henrissat B."/>
            <person name="Matheny P.B."/>
            <person name="Labbe J."/>
            <person name="Martin F."/>
        </authorList>
    </citation>
    <scope>NUCLEOTIDE SEQUENCE</scope>
    <source>
        <strain evidence="1">HHB10654</strain>
    </source>
</reference>
<dbReference type="EMBL" id="MU277241">
    <property type="protein sequence ID" value="KAI0057913.1"/>
    <property type="molecule type" value="Genomic_DNA"/>
</dbReference>
<evidence type="ECO:0000313" key="2">
    <source>
        <dbReference type="Proteomes" id="UP000814140"/>
    </source>
</evidence>
<sequence>MAAFPSSGGSSRSDFGLQSEKEFDWLPNWAVLGGQLYPDGVTRAYRRVLRYRLNSRCSSGVIDSFSDMPVAAEVVGLLFWLSLVIACLHGKITRLYSSLLCTTSSYPPMVHYRHER</sequence>
<dbReference type="Proteomes" id="UP000814140">
    <property type="component" value="Unassembled WGS sequence"/>
</dbReference>